<evidence type="ECO:0000313" key="1">
    <source>
        <dbReference type="EMBL" id="GEN44874.1"/>
    </source>
</evidence>
<reference evidence="1 2" key="1">
    <citation type="submission" date="2019-07" db="EMBL/GenBank/DDBJ databases">
        <title>Whole genome shotgun sequence of Alkalibacillus haloalkaliphilus NBRC 103110.</title>
        <authorList>
            <person name="Hosoyama A."/>
            <person name="Uohara A."/>
            <person name="Ohji S."/>
            <person name="Ichikawa N."/>
        </authorList>
    </citation>
    <scope>NUCLEOTIDE SEQUENCE [LARGE SCALE GENOMIC DNA]</scope>
    <source>
        <strain evidence="1 2">NBRC 103110</strain>
    </source>
</reference>
<protein>
    <submittedName>
        <fullName evidence="1">Uncharacterized protein</fullName>
    </submittedName>
</protein>
<organism evidence="1 2">
    <name type="scientific">Alkalibacillus haloalkaliphilus</name>
    <dbReference type="NCBI Taxonomy" id="94136"/>
    <lineage>
        <taxon>Bacteria</taxon>
        <taxon>Bacillati</taxon>
        <taxon>Bacillota</taxon>
        <taxon>Bacilli</taxon>
        <taxon>Bacillales</taxon>
        <taxon>Bacillaceae</taxon>
        <taxon>Alkalibacillus</taxon>
    </lineage>
</organism>
<evidence type="ECO:0000313" key="2">
    <source>
        <dbReference type="Proteomes" id="UP000321440"/>
    </source>
</evidence>
<dbReference type="AlphaFoldDB" id="A0A511W1F2"/>
<comment type="caution">
    <text evidence="1">The sequence shown here is derived from an EMBL/GenBank/DDBJ whole genome shotgun (WGS) entry which is preliminary data.</text>
</comment>
<dbReference type="Proteomes" id="UP000321440">
    <property type="component" value="Unassembled WGS sequence"/>
</dbReference>
<sequence>MTGAPVIEREYYIVLQRIIWRHIIKMRWHRGFDVPALKAKALGAFCILNKGGLDYEEVGFLKVFYHVIVRNR</sequence>
<name>A0A511W1F2_9BACI</name>
<proteinExistence type="predicted"/>
<accession>A0A511W1F2</accession>
<gene>
    <name evidence="1" type="ORF">AHA02nite_06500</name>
</gene>
<keyword evidence="2" id="KW-1185">Reference proteome</keyword>
<dbReference type="EMBL" id="BJYA01000002">
    <property type="protein sequence ID" value="GEN44874.1"/>
    <property type="molecule type" value="Genomic_DNA"/>
</dbReference>